<dbReference type="Gene3D" id="3.90.226.10">
    <property type="entry name" value="2-enoyl-CoA Hydratase, Chain A, domain 1"/>
    <property type="match status" value="1"/>
</dbReference>
<dbReference type="SUPFAM" id="SSF52096">
    <property type="entry name" value="ClpP/crotonase"/>
    <property type="match status" value="1"/>
</dbReference>
<dbReference type="RefSeq" id="WP_035534589.1">
    <property type="nucleotide sequence ID" value="NZ_ARYL01000001.1"/>
</dbReference>
<proteinExistence type="inferred from homology"/>
<keyword evidence="2" id="KW-0413">Isomerase</keyword>
<dbReference type="EMBL" id="ARYL01000001">
    <property type="protein sequence ID" value="KDA04264.1"/>
    <property type="molecule type" value="Genomic_DNA"/>
</dbReference>
<dbReference type="GO" id="GO:0008300">
    <property type="term" value="P:isoprenoid catabolic process"/>
    <property type="evidence" value="ECO:0007669"/>
    <property type="project" value="TreeGrafter"/>
</dbReference>
<dbReference type="AlphaFoldDB" id="A0A059GBZ9"/>
<dbReference type="InterPro" id="IPR014748">
    <property type="entry name" value="Enoyl-CoA_hydra_C"/>
</dbReference>
<evidence type="ECO:0000256" key="1">
    <source>
        <dbReference type="ARBA" id="ARBA00005254"/>
    </source>
</evidence>
<accession>A0A059GBZ9</accession>
<dbReference type="PANTHER" id="PTHR42964">
    <property type="entry name" value="ENOYL-COA HYDRATASE"/>
    <property type="match status" value="1"/>
</dbReference>
<evidence type="ECO:0000313" key="3">
    <source>
        <dbReference type="Proteomes" id="UP000024942"/>
    </source>
</evidence>
<dbReference type="PANTHER" id="PTHR42964:SF1">
    <property type="entry name" value="POLYKETIDE BIOSYNTHESIS ENOYL-COA HYDRATASE PKSH-RELATED"/>
    <property type="match status" value="1"/>
</dbReference>
<comment type="caution">
    <text evidence="2">The sequence shown here is derived from an EMBL/GenBank/DDBJ whole genome shotgun (WGS) entry which is preliminary data.</text>
</comment>
<dbReference type="InterPro" id="IPR001753">
    <property type="entry name" value="Enoyl-CoA_hydra/iso"/>
</dbReference>
<dbReference type="Gene3D" id="1.10.12.10">
    <property type="entry name" value="Lyase 2-enoyl-coa Hydratase, Chain A, domain 2"/>
    <property type="match status" value="1"/>
</dbReference>
<dbReference type="InterPro" id="IPR029045">
    <property type="entry name" value="ClpP/crotonase-like_dom_sf"/>
</dbReference>
<sequence length="267" mass="28797">MTDTVYETITLQATQEGLAVVTLNRPDVHNAFNALVIEELRDAFEVISDQETIRMMILRGNGPSFSAGADLNWMKQAAELHTKDDNEDDAQKLAAMLQALYDMPQMTLALVHGAAMGGGAGLVAACDVAVAMTGTKFRFSEVRLGLTPATISPYVIDAIGPRRARALFVTAETFDAEYAERMGLVHYVVADQAGMTAMEEHIANLVFAAAPGAVADAKKLVADVTGEIIDKDLGHETARRIAARRSSDEGKEGVAAFLEKRKPSWSR</sequence>
<organism evidence="2 3">
    <name type="scientific">Hyphomonas oceanitis SCH89</name>
    <dbReference type="NCBI Taxonomy" id="1280953"/>
    <lineage>
        <taxon>Bacteria</taxon>
        <taxon>Pseudomonadati</taxon>
        <taxon>Pseudomonadota</taxon>
        <taxon>Alphaproteobacteria</taxon>
        <taxon>Hyphomonadales</taxon>
        <taxon>Hyphomonadaceae</taxon>
        <taxon>Hyphomonas</taxon>
    </lineage>
</organism>
<dbReference type="Proteomes" id="UP000024942">
    <property type="component" value="Unassembled WGS sequence"/>
</dbReference>
<dbReference type="CDD" id="cd06558">
    <property type="entry name" value="crotonase-like"/>
    <property type="match status" value="1"/>
</dbReference>
<reference evidence="2 3" key="1">
    <citation type="journal article" date="2014" name="Antonie Van Leeuwenhoek">
        <title>Hyphomonas beringensis sp. nov. and Hyphomonas chukchiensis sp. nov., isolated from surface seawater of the Bering Sea and Chukchi Sea.</title>
        <authorList>
            <person name="Li C."/>
            <person name="Lai Q."/>
            <person name="Li G."/>
            <person name="Dong C."/>
            <person name="Wang J."/>
            <person name="Liao Y."/>
            <person name="Shao Z."/>
        </authorList>
    </citation>
    <scope>NUCLEOTIDE SEQUENCE [LARGE SCALE GENOMIC DNA]</scope>
    <source>
        <strain evidence="2 3">SCH89</strain>
    </source>
</reference>
<comment type="similarity">
    <text evidence="1">Belongs to the enoyl-CoA hydratase/isomerase family.</text>
</comment>
<protein>
    <submittedName>
        <fullName evidence="2">Enoyl-CoA hydratase/isomerase family protein</fullName>
    </submittedName>
</protein>
<dbReference type="GO" id="GO:0016853">
    <property type="term" value="F:isomerase activity"/>
    <property type="evidence" value="ECO:0007669"/>
    <property type="project" value="UniProtKB-KW"/>
</dbReference>
<dbReference type="OrthoDB" id="9795613at2"/>
<dbReference type="InterPro" id="IPR051683">
    <property type="entry name" value="Enoyl-CoA_Hydratase/Isomerase"/>
</dbReference>
<dbReference type="Pfam" id="PF00378">
    <property type="entry name" value="ECH_1"/>
    <property type="match status" value="1"/>
</dbReference>
<name>A0A059GBZ9_9PROT</name>
<dbReference type="PATRIC" id="fig|1280953.3.peg.43"/>
<keyword evidence="3" id="KW-1185">Reference proteome</keyword>
<dbReference type="eggNOG" id="COG1024">
    <property type="taxonomic scope" value="Bacteria"/>
</dbReference>
<evidence type="ECO:0000313" key="2">
    <source>
        <dbReference type="EMBL" id="KDA04264.1"/>
    </source>
</evidence>
<dbReference type="STRING" id="1280953.HOC_00225"/>
<gene>
    <name evidence="2" type="ORF">HOC_00225</name>
</gene>